<dbReference type="InterPro" id="IPR041588">
    <property type="entry name" value="Integrase_H2C2"/>
</dbReference>
<feature type="domain" description="Integrase zinc-binding" evidence="1">
    <location>
        <begin position="176"/>
        <end position="224"/>
    </location>
</feature>
<evidence type="ECO:0000313" key="2">
    <source>
        <dbReference type="EMBL" id="CAL4112477.1"/>
    </source>
</evidence>
<gene>
    <name evidence="2" type="ORF">MNOR_LOCUS19906</name>
</gene>
<dbReference type="Gene3D" id="1.10.340.70">
    <property type="match status" value="1"/>
</dbReference>
<accession>A0AAV2R4L4</accession>
<sequence length="245" mass="27670">GGSELASCSLWLQGPAWLSQDDENPYAGKDSPAQPMDVSMEMKSNTCLVSVSTPFHFDFTRASHLVTCIRLVAWVLRFKNNTKKEAIKQAGPLSSVELTVARSRLWRCLQLENYGKEMEKLERGELLPRASPLINLNPFLDTQGLLRVRGRIENSELDYCTKHPIIIPAGPVALLLIRFSHMHLQHSGVETMITYLRSKYYIIGVRKSAKSVVHKCFPCQRQKAKPMNQVGAPLPRDRVRRAAPF</sequence>
<keyword evidence="3" id="KW-1185">Reference proteome</keyword>
<organism evidence="2 3">
    <name type="scientific">Meganyctiphanes norvegica</name>
    <name type="common">Northern krill</name>
    <name type="synonym">Thysanopoda norvegica</name>
    <dbReference type="NCBI Taxonomy" id="48144"/>
    <lineage>
        <taxon>Eukaryota</taxon>
        <taxon>Metazoa</taxon>
        <taxon>Ecdysozoa</taxon>
        <taxon>Arthropoda</taxon>
        <taxon>Crustacea</taxon>
        <taxon>Multicrustacea</taxon>
        <taxon>Malacostraca</taxon>
        <taxon>Eumalacostraca</taxon>
        <taxon>Eucarida</taxon>
        <taxon>Euphausiacea</taxon>
        <taxon>Euphausiidae</taxon>
        <taxon>Meganyctiphanes</taxon>
    </lineage>
</organism>
<comment type="caution">
    <text evidence="2">The sequence shown here is derived from an EMBL/GenBank/DDBJ whole genome shotgun (WGS) entry which is preliminary data.</text>
</comment>
<feature type="non-terminal residue" evidence="2">
    <location>
        <position position="245"/>
    </location>
</feature>
<proteinExistence type="predicted"/>
<dbReference type="Pfam" id="PF17921">
    <property type="entry name" value="Integrase_H2C2"/>
    <property type="match status" value="1"/>
</dbReference>
<dbReference type="PANTHER" id="PTHR47331:SF2">
    <property type="match status" value="1"/>
</dbReference>
<dbReference type="AlphaFoldDB" id="A0AAV2R4L4"/>
<evidence type="ECO:0000313" key="3">
    <source>
        <dbReference type="Proteomes" id="UP001497623"/>
    </source>
</evidence>
<feature type="non-terminal residue" evidence="2">
    <location>
        <position position="1"/>
    </location>
</feature>
<evidence type="ECO:0000259" key="1">
    <source>
        <dbReference type="Pfam" id="PF17921"/>
    </source>
</evidence>
<dbReference type="Proteomes" id="UP001497623">
    <property type="component" value="Unassembled WGS sequence"/>
</dbReference>
<name>A0AAV2R4L4_MEGNR</name>
<dbReference type="EMBL" id="CAXKWB010015024">
    <property type="protein sequence ID" value="CAL4112477.1"/>
    <property type="molecule type" value="Genomic_DNA"/>
</dbReference>
<protein>
    <recommendedName>
        <fullName evidence="1">Integrase zinc-binding domain-containing protein</fullName>
    </recommendedName>
</protein>
<dbReference type="PANTHER" id="PTHR47331">
    <property type="entry name" value="PHD-TYPE DOMAIN-CONTAINING PROTEIN"/>
    <property type="match status" value="1"/>
</dbReference>
<reference evidence="2 3" key="1">
    <citation type="submission" date="2024-05" db="EMBL/GenBank/DDBJ databases">
        <authorList>
            <person name="Wallberg A."/>
        </authorList>
    </citation>
    <scope>NUCLEOTIDE SEQUENCE [LARGE SCALE GENOMIC DNA]</scope>
</reference>